<evidence type="ECO:0000256" key="10">
    <source>
        <dbReference type="ARBA" id="ARBA00022723"/>
    </source>
</evidence>
<evidence type="ECO:0000256" key="4">
    <source>
        <dbReference type="ARBA" id="ARBA00004496"/>
    </source>
</evidence>
<evidence type="ECO:0000256" key="16">
    <source>
        <dbReference type="RuleBase" id="RU003515"/>
    </source>
</evidence>
<evidence type="ECO:0000256" key="3">
    <source>
        <dbReference type="ARBA" id="ARBA00004065"/>
    </source>
</evidence>
<evidence type="ECO:0000256" key="7">
    <source>
        <dbReference type="ARBA" id="ARBA00019179"/>
    </source>
</evidence>
<evidence type="ECO:0000256" key="2">
    <source>
        <dbReference type="ARBA" id="ARBA00001946"/>
    </source>
</evidence>
<dbReference type="GO" id="GO:0005737">
    <property type="term" value="C:cytoplasm"/>
    <property type="evidence" value="ECO:0007669"/>
    <property type="project" value="UniProtKB-SubCell"/>
</dbReference>
<comment type="subcellular location">
    <subcellularLocation>
        <location evidence="4 14">Cytoplasm</location>
    </subcellularLocation>
</comment>
<keyword evidence="12 14" id="KW-0378">Hydrolase</keyword>
<feature type="domain" description="RNase H type-2" evidence="17">
    <location>
        <begin position="6"/>
        <end position="207"/>
    </location>
</feature>
<evidence type="ECO:0000256" key="13">
    <source>
        <dbReference type="ARBA" id="ARBA00023211"/>
    </source>
</evidence>
<dbReference type="InterPro" id="IPR001352">
    <property type="entry name" value="RNase_HII/HIII"/>
</dbReference>
<dbReference type="PROSITE" id="PS51975">
    <property type="entry name" value="RNASE_H_2"/>
    <property type="match status" value="1"/>
</dbReference>
<dbReference type="EC" id="3.1.26.4" evidence="6 14"/>
<feature type="binding site" evidence="14 15">
    <location>
        <position position="12"/>
    </location>
    <ligand>
        <name>a divalent metal cation</name>
        <dbReference type="ChEBI" id="CHEBI:60240"/>
    </ligand>
</feature>
<feature type="binding site" evidence="14 15">
    <location>
        <position position="116"/>
    </location>
    <ligand>
        <name>a divalent metal cation</name>
        <dbReference type="ChEBI" id="CHEBI:60240"/>
    </ligand>
</feature>
<evidence type="ECO:0000256" key="15">
    <source>
        <dbReference type="PROSITE-ProRule" id="PRU01319"/>
    </source>
</evidence>
<dbReference type="AlphaFoldDB" id="A0A2M7DE21"/>
<dbReference type="GO" id="GO:0004523">
    <property type="term" value="F:RNA-DNA hybrid ribonuclease activity"/>
    <property type="evidence" value="ECO:0007669"/>
    <property type="project" value="UniProtKB-UniRule"/>
</dbReference>
<organism evidence="18 19">
    <name type="scientific">bacterium (Candidatus Gribaldobacteria) CG02_land_8_20_14_3_00_41_15</name>
    <dbReference type="NCBI Taxonomy" id="2014270"/>
    <lineage>
        <taxon>Bacteria</taxon>
        <taxon>Candidatus Gribaldobacteria</taxon>
    </lineage>
</organism>
<protein>
    <recommendedName>
        <fullName evidence="7 14">Ribonuclease HII</fullName>
        <shortName evidence="14">RNase HII</shortName>
        <ecNumber evidence="6 14">3.1.26.4</ecNumber>
    </recommendedName>
</protein>
<dbReference type="Proteomes" id="UP000229030">
    <property type="component" value="Unassembled WGS sequence"/>
</dbReference>
<evidence type="ECO:0000256" key="9">
    <source>
        <dbReference type="ARBA" id="ARBA00022722"/>
    </source>
</evidence>
<evidence type="ECO:0000256" key="8">
    <source>
        <dbReference type="ARBA" id="ARBA00022490"/>
    </source>
</evidence>
<comment type="cofactor">
    <cofactor evidence="2">
        <name>Mg(2+)</name>
        <dbReference type="ChEBI" id="CHEBI:18420"/>
    </cofactor>
</comment>
<evidence type="ECO:0000256" key="11">
    <source>
        <dbReference type="ARBA" id="ARBA00022759"/>
    </source>
</evidence>
<comment type="cofactor">
    <cofactor evidence="14 15">
        <name>Mn(2+)</name>
        <dbReference type="ChEBI" id="CHEBI:29035"/>
    </cofactor>
    <cofactor evidence="14 15">
        <name>Mg(2+)</name>
        <dbReference type="ChEBI" id="CHEBI:18420"/>
    </cofactor>
    <text evidence="14 15">Manganese or magnesium. Binds 1 divalent metal ion per monomer in the absence of substrate. May bind a second metal ion after substrate binding.</text>
</comment>
<dbReference type="PANTHER" id="PTHR10954:SF18">
    <property type="entry name" value="RIBONUCLEASE HII"/>
    <property type="match status" value="1"/>
</dbReference>
<dbReference type="NCBIfam" id="NF000595">
    <property type="entry name" value="PRK00015.1-3"/>
    <property type="match status" value="1"/>
</dbReference>
<dbReference type="GO" id="GO:0006298">
    <property type="term" value="P:mismatch repair"/>
    <property type="evidence" value="ECO:0007669"/>
    <property type="project" value="TreeGrafter"/>
</dbReference>
<dbReference type="GO" id="GO:0032299">
    <property type="term" value="C:ribonuclease H2 complex"/>
    <property type="evidence" value="ECO:0007669"/>
    <property type="project" value="TreeGrafter"/>
</dbReference>
<evidence type="ECO:0000256" key="14">
    <source>
        <dbReference type="HAMAP-Rule" id="MF_00052"/>
    </source>
</evidence>
<evidence type="ECO:0000313" key="19">
    <source>
        <dbReference type="Proteomes" id="UP000229030"/>
    </source>
</evidence>
<reference evidence="19" key="1">
    <citation type="submission" date="2017-09" db="EMBL/GenBank/DDBJ databases">
        <title>Depth-based differentiation of microbial function through sediment-hosted aquifers and enrichment of novel symbionts in the deep terrestrial subsurface.</title>
        <authorList>
            <person name="Probst A.J."/>
            <person name="Ladd B."/>
            <person name="Jarett J.K."/>
            <person name="Geller-Mcgrath D.E."/>
            <person name="Sieber C.M.K."/>
            <person name="Emerson J.B."/>
            <person name="Anantharaman K."/>
            <person name="Thomas B.C."/>
            <person name="Malmstrom R."/>
            <person name="Stieglmeier M."/>
            <person name="Klingl A."/>
            <person name="Woyke T."/>
            <person name="Ryan C.M."/>
            <person name="Banfield J.F."/>
        </authorList>
    </citation>
    <scope>NUCLEOTIDE SEQUENCE [LARGE SCALE GENOMIC DNA]</scope>
</reference>
<evidence type="ECO:0000256" key="5">
    <source>
        <dbReference type="ARBA" id="ARBA00007383"/>
    </source>
</evidence>
<keyword evidence="13 14" id="KW-0464">Manganese</keyword>
<evidence type="ECO:0000256" key="12">
    <source>
        <dbReference type="ARBA" id="ARBA00022801"/>
    </source>
</evidence>
<dbReference type="GO" id="GO:0043137">
    <property type="term" value="P:DNA replication, removal of RNA primer"/>
    <property type="evidence" value="ECO:0007669"/>
    <property type="project" value="TreeGrafter"/>
</dbReference>
<dbReference type="CDD" id="cd07182">
    <property type="entry name" value="RNase_HII_bacteria_HII_like"/>
    <property type="match status" value="1"/>
</dbReference>
<comment type="function">
    <text evidence="3 14 16">Endonuclease that specifically degrades the RNA of RNA-DNA hybrids.</text>
</comment>
<keyword evidence="10 14" id="KW-0479">Metal-binding</keyword>
<dbReference type="HAMAP" id="MF_00052_B">
    <property type="entry name" value="RNase_HII_B"/>
    <property type="match status" value="1"/>
</dbReference>
<dbReference type="InterPro" id="IPR012337">
    <property type="entry name" value="RNaseH-like_sf"/>
</dbReference>
<dbReference type="GO" id="GO:0030145">
    <property type="term" value="F:manganese ion binding"/>
    <property type="evidence" value="ECO:0007669"/>
    <property type="project" value="UniProtKB-UniRule"/>
</dbReference>
<dbReference type="PANTHER" id="PTHR10954">
    <property type="entry name" value="RIBONUCLEASE H2 SUBUNIT A"/>
    <property type="match status" value="1"/>
</dbReference>
<comment type="similarity">
    <text evidence="5 14 16">Belongs to the RNase HII family.</text>
</comment>
<comment type="caution">
    <text evidence="18">The sequence shown here is derived from an EMBL/GenBank/DDBJ whole genome shotgun (WGS) entry which is preliminary data.</text>
</comment>
<keyword evidence="9 14" id="KW-0540">Nuclease</keyword>
<dbReference type="InterPro" id="IPR036397">
    <property type="entry name" value="RNaseH_sf"/>
</dbReference>
<evidence type="ECO:0000256" key="6">
    <source>
        <dbReference type="ARBA" id="ARBA00012180"/>
    </source>
</evidence>
<dbReference type="SUPFAM" id="SSF53098">
    <property type="entry name" value="Ribonuclease H-like"/>
    <property type="match status" value="1"/>
</dbReference>
<comment type="catalytic activity">
    <reaction evidence="1 14 15 16">
        <text>Endonucleolytic cleavage to 5'-phosphomonoester.</text>
        <dbReference type="EC" id="3.1.26.4"/>
    </reaction>
</comment>
<dbReference type="InterPro" id="IPR022898">
    <property type="entry name" value="RNase_HII"/>
</dbReference>
<accession>A0A2M7DE21</accession>
<proteinExistence type="inferred from homology"/>
<feature type="binding site" evidence="14 15">
    <location>
        <position position="13"/>
    </location>
    <ligand>
        <name>a divalent metal cation</name>
        <dbReference type="ChEBI" id="CHEBI:60240"/>
    </ligand>
</feature>
<gene>
    <name evidence="14" type="primary">rnhB</name>
    <name evidence="18" type="ORF">COS21_01795</name>
</gene>
<dbReference type="GO" id="GO:0003723">
    <property type="term" value="F:RNA binding"/>
    <property type="evidence" value="ECO:0007669"/>
    <property type="project" value="UniProtKB-UniRule"/>
</dbReference>
<sequence>MAKNSKIIVGIDEVGRGPLAGPVLACAITQIVSHSEGVERPKNLNGRDSKQLSPKQREEIYEILKKDPLVEWGIGRVGEKVIDKINIFQATKLAMEKAVLALEKKIGQPADRLLIDGNFGIGLARPQQSIIKGDEKILLISLASIVAKVERDRLMIKMHQKYPQYGFNQHKGYGTKQHLLAIEKFGHCPLHRQSFAPIKNDKNSFGI</sequence>
<dbReference type="Gene3D" id="3.30.420.10">
    <property type="entry name" value="Ribonuclease H-like superfamily/Ribonuclease H"/>
    <property type="match status" value="1"/>
</dbReference>
<keyword evidence="11 14" id="KW-0255">Endonuclease</keyword>
<keyword evidence="8 14" id="KW-0963">Cytoplasm</keyword>
<evidence type="ECO:0000259" key="17">
    <source>
        <dbReference type="PROSITE" id="PS51975"/>
    </source>
</evidence>
<dbReference type="EMBL" id="PETV01000055">
    <property type="protein sequence ID" value="PIV47098.1"/>
    <property type="molecule type" value="Genomic_DNA"/>
</dbReference>
<dbReference type="Pfam" id="PF01351">
    <property type="entry name" value="RNase_HII"/>
    <property type="match status" value="1"/>
</dbReference>
<evidence type="ECO:0000256" key="1">
    <source>
        <dbReference type="ARBA" id="ARBA00000077"/>
    </source>
</evidence>
<evidence type="ECO:0000313" key="18">
    <source>
        <dbReference type="EMBL" id="PIV47098.1"/>
    </source>
</evidence>
<name>A0A2M7DE21_9BACT</name>
<dbReference type="InterPro" id="IPR024567">
    <property type="entry name" value="RNase_HII/HIII_dom"/>
</dbReference>